<dbReference type="EMBL" id="JARWAO010000001">
    <property type="protein sequence ID" value="MDR5894694.1"/>
    <property type="molecule type" value="Genomic_DNA"/>
</dbReference>
<evidence type="ECO:0000313" key="9">
    <source>
        <dbReference type="Proteomes" id="UP001269375"/>
    </source>
</evidence>
<accession>A0ABU1GRP9</accession>
<evidence type="ECO:0000256" key="3">
    <source>
        <dbReference type="ARBA" id="ARBA00022679"/>
    </source>
</evidence>
<dbReference type="Proteomes" id="UP001269375">
    <property type="component" value="Unassembled WGS sequence"/>
</dbReference>
<dbReference type="Gene3D" id="1.10.600.10">
    <property type="entry name" value="Farnesyl Diphosphate Synthase"/>
    <property type="match status" value="1"/>
</dbReference>
<keyword evidence="4" id="KW-0479">Metal-binding</keyword>
<organism evidence="8 9">
    <name type="scientific">Larsenimonas suaedae</name>
    <dbReference type="NCBI Taxonomy" id="1851019"/>
    <lineage>
        <taxon>Bacteria</taxon>
        <taxon>Pseudomonadati</taxon>
        <taxon>Pseudomonadota</taxon>
        <taxon>Gammaproteobacteria</taxon>
        <taxon>Oceanospirillales</taxon>
        <taxon>Halomonadaceae</taxon>
        <taxon>Larsenimonas</taxon>
    </lineage>
</organism>
<evidence type="ECO:0000256" key="5">
    <source>
        <dbReference type="ARBA" id="ARBA00022842"/>
    </source>
</evidence>
<keyword evidence="9" id="KW-1185">Reference proteome</keyword>
<dbReference type="EC" id="2.5.1.10" evidence="8"/>
<dbReference type="SFLD" id="SFLDS00005">
    <property type="entry name" value="Isoprenoid_Synthase_Type_I"/>
    <property type="match status" value="1"/>
</dbReference>
<dbReference type="PROSITE" id="PS00723">
    <property type="entry name" value="POLYPRENYL_SYNTHASE_1"/>
    <property type="match status" value="1"/>
</dbReference>
<evidence type="ECO:0000256" key="2">
    <source>
        <dbReference type="ARBA" id="ARBA00006706"/>
    </source>
</evidence>
<evidence type="ECO:0000256" key="6">
    <source>
        <dbReference type="ARBA" id="ARBA00023229"/>
    </source>
</evidence>
<reference evidence="8 9" key="1">
    <citation type="submission" date="2023-04" db="EMBL/GenBank/DDBJ databases">
        <title>A long-awaited taxogenomic arrangement of the family Halomonadaceae.</title>
        <authorList>
            <person name="De La Haba R."/>
            <person name="Chuvochina M."/>
            <person name="Wittouck S."/>
            <person name="Arahal D.R."/>
            <person name="Sanchez-Porro C."/>
            <person name="Hugenholtz P."/>
            <person name="Ventosa A."/>
        </authorList>
    </citation>
    <scope>NUCLEOTIDE SEQUENCE [LARGE SCALE GENOMIC DNA]</scope>
    <source>
        <strain evidence="8 9">DSM 22428</strain>
    </source>
</reference>
<dbReference type="NCBIfam" id="NF007877">
    <property type="entry name" value="PRK10581.1"/>
    <property type="match status" value="1"/>
</dbReference>
<sequence>MHVETLIGDGRDRIERVLAAHLDAHPCPDARLDQAMRYSVLGSGKRLRPVLVYAAGQVVGADIDTLDAPAAAVELIHAYSLVHDDLPAMDDDDLRRGKPTCHKAFDEASAVLAGDALQTLAFEVLAEQAHPHSAAMIKTLAKASGRRGMAGGQALDLAAVGHKVTLEHLMAIHRHKTGALIEAALIMGGLAECAPGDPRLDALTRYGQAIGLAFQIQDDILDVTGDTAVIGKTQGADALKDKPTYPALLGLDGARDKAQALLDDALDSLSVFGEAGEPLAALARYMIERDH</sequence>
<dbReference type="SUPFAM" id="SSF48576">
    <property type="entry name" value="Terpenoid synthases"/>
    <property type="match status" value="1"/>
</dbReference>
<evidence type="ECO:0000313" key="8">
    <source>
        <dbReference type="EMBL" id="MDR5894694.1"/>
    </source>
</evidence>
<dbReference type="InterPro" id="IPR000092">
    <property type="entry name" value="Polyprenyl_synt"/>
</dbReference>
<dbReference type="PANTHER" id="PTHR43281">
    <property type="entry name" value="FARNESYL DIPHOSPHATE SYNTHASE"/>
    <property type="match status" value="1"/>
</dbReference>
<protein>
    <submittedName>
        <fullName evidence="8">(2E,6E)-farnesyl diphosphate synthase</fullName>
        <ecNumber evidence="8">2.5.1.10</ecNumber>
    </submittedName>
</protein>
<evidence type="ECO:0000256" key="4">
    <source>
        <dbReference type="ARBA" id="ARBA00022723"/>
    </source>
</evidence>
<dbReference type="RefSeq" id="WP_251593133.1">
    <property type="nucleotide sequence ID" value="NZ_JAMLJI010000002.1"/>
</dbReference>
<evidence type="ECO:0000256" key="1">
    <source>
        <dbReference type="ARBA" id="ARBA00001946"/>
    </source>
</evidence>
<gene>
    <name evidence="8" type="primary">ispA</name>
    <name evidence="8" type="ORF">QC825_01240</name>
</gene>
<keyword evidence="3 7" id="KW-0808">Transferase</keyword>
<dbReference type="CDD" id="cd00685">
    <property type="entry name" value="Trans_IPPS_HT"/>
    <property type="match status" value="1"/>
</dbReference>
<evidence type="ECO:0000256" key="7">
    <source>
        <dbReference type="RuleBase" id="RU004466"/>
    </source>
</evidence>
<comment type="cofactor">
    <cofactor evidence="1">
        <name>Mg(2+)</name>
        <dbReference type="ChEBI" id="CHEBI:18420"/>
    </cofactor>
</comment>
<dbReference type="NCBIfam" id="NF045485">
    <property type="entry name" value="FPPsyn"/>
    <property type="match status" value="1"/>
</dbReference>
<dbReference type="PROSITE" id="PS00444">
    <property type="entry name" value="POLYPRENYL_SYNTHASE_2"/>
    <property type="match status" value="1"/>
</dbReference>
<dbReference type="InterPro" id="IPR033749">
    <property type="entry name" value="Polyprenyl_synt_CS"/>
</dbReference>
<dbReference type="SFLD" id="SFLDG01017">
    <property type="entry name" value="Polyprenyl_Transferase_Like"/>
    <property type="match status" value="1"/>
</dbReference>
<comment type="similarity">
    <text evidence="2 7">Belongs to the FPP/GGPP synthase family.</text>
</comment>
<comment type="caution">
    <text evidence="8">The sequence shown here is derived from an EMBL/GenBank/DDBJ whole genome shotgun (WGS) entry which is preliminary data.</text>
</comment>
<name>A0ABU1GRP9_9GAMM</name>
<dbReference type="Pfam" id="PF00348">
    <property type="entry name" value="polyprenyl_synt"/>
    <property type="match status" value="1"/>
</dbReference>
<keyword evidence="6" id="KW-0414">Isoprene biosynthesis</keyword>
<dbReference type="InterPro" id="IPR008949">
    <property type="entry name" value="Isoprenoid_synthase_dom_sf"/>
</dbReference>
<dbReference type="InterPro" id="IPR053378">
    <property type="entry name" value="Prenyl_diphosphate_synthase"/>
</dbReference>
<proteinExistence type="inferred from homology"/>
<dbReference type="PANTHER" id="PTHR43281:SF1">
    <property type="entry name" value="FARNESYL DIPHOSPHATE SYNTHASE"/>
    <property type="match status" value="1"/>
</dbReference>
<keyword evidence="5" id="KW-0460">Magnesium</keyword>
<dbReference type="GO" id="GO:0004337">
    <property type="term" value="F:(2E,6E)-farnesyl diphosphate synthase activity"/>
    <property type="evidence" value="ECO:0007669"/>
    <property type="project" value="UniProtKB-EC"/>
</dbReference>